<dbReference type="Pfam" id="PF01417">
    <property type="entry name" value="ENTH"/>
    <property type="match status" value="1"/>
</dbReference>
<dbReference type="Proteomes" id="UP001162164">
    <property type="component" value="Unassembled WGS sequence"/>
</dbReference>
<dbReference type="CDD" id="cd16989">
    <property type="entry name" value="ENTH_EpsinR"/>
    <property type="match status" value="1"/>
</dbReference>
<dbReference type="SUPFAM" id="SSF48464">
    <property type="entry name" value="ENTH/VHS domain"/>
    <property type="match status" value="1"/>
</dbReference>
<feature type="compositionally biased region" description="Polar residues" evidence="1">
    <location>
        <begin position="276"/>
        <end position="290"/>
    </location>
</feature>
<feature type="compositionally biased region" description="Acidic residues" evidence="1">
    <location>
        <begin position="204"/>
        <end position="214"/>
    </location>
</feature>
<reference evidence="3" key="1">
    <citation type="journal article" date="2023" name="Insect Mol. Biol.">
        <title>Genome sequencing provides insights into the evolution of gene families encoding plant cell wall-degrading enzymes in longhorned beetles.</title>
        <authorList>
            <person name="Shin N.R."/>
            <person name="Okamura Y."/>
            <person name="Kirsch R."/>
            <person name="Pauchet Y."/>
        </authorList>
    </citation>
    <scope>NUCLEOTIDE SEQUENCE</scope>
    <source>
        <strain evidence="3">MMC_N1</strain>
    </source>
</reference>
<gene>
    <name evidence="3" type="ORF">NQ317_013802</name>
</gene>
<feature type="region of interest" description="Disordered" evidence="1">
    <location>
        <begin position="203"/>
        <end position="301"/>
    </location>
</feature>
<evidence type="ECO:0000313" key="3">
    <source>
        <dbReference type="EMBL" id="KAJ8972748.1"/>
    </source>
</evidence>
<dbReference type="PANTHER" id="PTHR12276">
    <property type="entry name" value="EPSIN/ENT-RELATED"/>
    <property type="match status" value="1"/>
</dbReference>
<feature type="compositionally biased region" description="Basic and acidic residues" evidence="1">
    <location>
        <begin position="174"/>
        <end position="185"/>
    </location>
</feature>
<dbReference type="PROSITE" id="PS50942">
    <property type="entry name" value="ENTH"/>
    <property type="match status" value="1"/>
</dbReference>
<evidence type="ECO:0000313" key="4">
    <source>
        <dbReference type="Proteomes" id="UP001162164"/>
    </source>
</evidence>
<dbReference type="EMBL" id="JAPWTJ010001305">
    <property type="protein sequence ID" value="KAJ8972748.1"/>
    <property type="molecule type" value="Genomic_DNA"/>
</dbReference>
<dbReference type="PANTHER" id="PTHR12276:SF45">
    <property type="entry name" value="CLATHRIN INTERACTOR 1"/>
    <property type="match status" value="1"/>
</dbReference>
<dbReference type="SMART" id="SM00273">
    <property type="entry name" value="ENTH"/>
    <property type="match status" value="1"/>
</dbReference>
<dbReference type="InterPro" id="IPR008942">
    <property type="entry name" value="ENTH_VHS"/>
</dbReference>
<dbReference type="InterPro" id="IPR013809">
    <property type="entry name" value="ENTH"/>
</dbReference>
<feature type="region of interest" description="Disordered" evidence="1">
    <location>
        <begin position="320"/>
        <end position="339"/>
    </location>
</feature>
<feature type="compositionally biased region" description="Low complexity" evidence="1">
    <location>
        <begin position="247"/>
        <end position="257"/>
    </location>
</feature>
<dbReference type="Gene3D" id="1.25.40.90">
    <property type="match status" value="1"/>
</dbReference>
<evidence type="ECO:0000256" key="1">
    <source>
        <dbReference type="SAM" id="MobiDB-lite"/>
    </source>
</evidence>
<comment type="caution">
    <text evidence="3">The sequence shown here is derived from an EMBL/GenBank/DDBJ whole genome shotgun (WGS) entry which is preliminary data.</text>
</comment>
<feature type="domain" description="ENTH" evidence="2">
    <location>
        <begin position="13"/>
        <end position="146"/>
    </location>
</feature>
<feature type="region of interest" description="Disordered" evidence="1">
    <location>
        <begin position="174"/>
        <end position="193"/>
    </location>
</feature>
<evidence type="ECO:0000259" key="2">
    <source>
        <dbReference type="PROSITE" id="PS50942"/>
    </source>
</evidence>
<name>A0ABQ9J4G9_9CUCU</name>
<organism evidence="3 4">
    <name type="scientific">Molorchus minor</name>
    <dbReference type="NCBI Taxonomy" id="1323400"/>
    <lineage>
        <taxon>Eukaryota</taxon>
        <taxon>Metazoa</taxon>
        <taxon>Ecdysozoa</taxon>
        <taxon>Arthropoda</taxon>
        <taxon>Hexapoda</taxon>
        <taxon>Insecta</taxon>
        <taxon>Pterygota</taxon>
        <taxon>Neoptera</taxon>
        <taxon>Endopterygota</taxon>
        <taxon>Coleoptera</taxon>
        <taxon>Polyphaga</taxon>
        <taxon>Cucujiformia</taxon>
        <taxon>Chrysomeloidea</taxon>
        <taxon>Cerambycidae</taxon>
        <taxon>Lamiinae</taxon>
        <taxon>Monochamini</taxon>
        <taxon>Molorchus</taxon>
    </lineage>
</organism>
<sequence length="965" mass="110614">MWKVRELADKVTNVVMNYTEIEAKVREATNDEAWGPTGQIMQELAHSTFTYEHFPEVMSMLWKRMLQDNKQHWRRSYKALLVLNYLIKNGSERVVTSAREHIYDLRSLENYTYIDDIGKDQGVNIRHKVKELIDFIQDDDRLREERKKAKKNKDKYIGMSSDMVGMRFGSGRDTWDDRSYNKDNGGDWDESNSVNRYRDRSFEDDYELDKEDSDTESKQSNIGNVKKYRDTDQPNSPTHIEKRVNINLNPSLSNSPKKTNKPLKKVDLGAAANFGRDTSQSPLPHSSNDLLNDDFDPRGNEIQDDIKSATEFGDFETAFGDFGSAFSQNPSQNFPPPNLLGSTPNTLPNVIPPRNMMSPNVPNIGMGGINMMGESNLLGNQLVGNGPPANSAQPQSILGVSVSPNNHSNASKLPVLQHQQISNNDLLGDLTDFNNLSLQNKPATSFTPSNNNLGILNSSNSDFLDGLTPDTNKDVASVGLNLLSDYVREVKRRDLPRRKKTKLDKELEYITCSCFQNLKSLNKLTSQDDIEHVLAQIDNVIKCLPGPLTVQKLMAVDVKSYEYYVENCYNPFIEKLIQLFDHSFPFKEGRLYEQVKILFSIEDPYFFKSNLNMLMKYLRENNEGISYIIVTLLQILLNSEGLLAFNFSYVFSDLENTFTKEDRMASWYNFLKVVVSLPSRLANILSGKQPDFFIQKHFAGFLIFNVIKIIDFISCILKVEPDKENYVNYQCIAQLLDKILIHFNENLSSEILKIFTEIVALLTNTRTDKYKIYQRIFQRIFCRLERPSVEILAKLFLLNIDPKQYLLKETWGKELLSTQNWKFVLCTKIPLLSYFEMGYSNLIFNLVIYLSSVSHTDLITLFINLLNVWADRSSISHTSVEQHIFISKLIILIVNSFENIGLNDSELSIIKTTVFSGMSVHLESTSEIIRSSGMKTGEIIINFLSKDIDNEEPMELKFEYDNLKK</sequence>
<proteinExistence type="predicted"/>
<keyword evidence="4" id="KW-1185">Reference proteome</keyword>
<accession>A0ABQ9J4G9</accession>
<protein>
    <recommendedName>
        <fullName evidence="2">ENTH domain-containing protein</fullName>
    </recommendedName>
</protein>